<dbReference type="Proteomes" id="UP000215086">
    <property type="component" value="Chromosome"/>
</dbReference>
<dbReference type="EMBL" id="CP018477">
    <property type="protein sequence ID" value="ASV75618.1"/>
    <property type="molecule type" value="Genomic_DNA"/>
</dbReference>
<organism evidence="1 2">
    <name type="scientific">Thermogutta terrifontis</name>
    <dbReference type="NCBI Taxonomy" id="1331910"/>
    <lineage>
        <taxon>Bacteria</taxon>
        <taxon>Pseudomonadati</taxon>
        <taxon>Planctomycetota</taxon>
        <taxon>Planctomycetia</taxon>
        <taxon>Pirellulales</taxon>
        <taxon>Thermoguttaceae</taxon>
        <taxon>Thermogutta</taxon>
    </lineage>
</organism>
<evidence type="ECO:0000313" key="2">
    <source>
        <dbReference type="Proteomes" id="UP000215086"/>
    </source>
</evidence>
<name>A0A286RI38_9BACT</name>
<dbReference type="AlphaFoldDB" id="A0A286RI38"/>
<evidence type="ECO:0000313" key="1">
    <source>
        <dbReference type="EMBL" id="ASV75618.1"/>
    </source>
</evidence>
<accession>A0A286RI38</accession>
<proteinExistence type="predicted"/>
<gene>
    <name evidence="1" type="ORF">THTE_3016</name>
</gene>
<sequence>MNLGMVWKVYFPQGEIAVCRGEPSRRARGNLVAHPSLTTLL</sequence>
<keyword evidence="2" id="KW-1185">Reference proteome</keyword>
<reference evidence="1 2" key="1">
    <citation type="journal article" name="Front. Microbiol.">
        <title>Sugar Metabolism of the First Thermophilic Planctomycete Thermogutta terrifontis: Comparative Genomic and Transcriptomic Approaches.</title>
        <authorList>
            <person name="Elcheninov A.G."/>
            <person name="Menzel P."/>
            <person name="Gudbergsdottir S.R."/>
            <person name="Slesarev A.I."/>
            <person name="Kadnikov V.V."/>
            <person name="Krogh A."/>
            <person name="Bonch-Osmolovskaya E.A."/>
            <person name="Peng X."/>
            <person name="Kublanov I.V."/>
        </authorList>
    </citation>
    <scope>NUCLEOTIDE SEQUENCE [LARGE SCALE GENOMIC DNA]</scope>
    <source>
        <strain evidence="1 2">R1</strain>
    </source>
</reference>
<protein>
    <submittedName>
        <fullName evidence="1">Uncharacterized protein</fullName>
    </submittedName>
</protein>
<dbReference type="KEGG" id="ttf:THTE_3016"/>